<feature type="transmembrane region" description="Helical" evidence="10">
    <location>
        <begin position="133"/>
        <end position="154"/>
    </location>
</feature>
<reference evidence="12" key="1">
    <citation type="submission" date="2012-02" db="EMBL/GenBank/DDBJ databases">
        <title>The complete genome of Halobacteroides halobius DSM 5150.</title>
        <authorList>
            <person name="Lucas S."/>
            <person name="Copeland A."/>
            <person name="Lapidus A."/>
            <person name="Glavina del Rio T."/>
            <person name="Dalin E."/>
            <person name="Tice H."/>
            <person name="Bruce D."/>
            <person name="Goodwin L."/>
            <person name="Pitluck S."/>
            <person name="Peters L."/>
            <person name="Mikhailova N."/>
            <person name="Gu W."/>
            <person name="Kyrpides N."/>
            <person name="Mavromatis K."/>
            <person name="Ivanova N."/>
            <person name="Brettin T."/>
            <person name="Detter J.C."/>
            <person name="Han C."/>
            <person name="Larimer F."/>
            <person name="Land M."/>
            <person name="Hauser L."/>
            <person name="Markowitz V."/>
            <person name="Cheng J.-F."/>
            <person name="Hugenholtz P."/>
            <person name="Woyke T."/>
            <person name="Wu D."/>
            <person name="Tindall B."/>
            <person name="Pomrenke H."/>
            <person name="Brambilla E."/>
            <person name="Klenk H.-P."/>
            <person name="Eisen J.A."/>
        </authorList>
    </citation>
    <scope>NUCLEOTIDE SEQUENCE [LARGE SCALE GENOMIC DNA]</scope>
    <source>
        <strain evidence="12">ATCC 35273 / DSM 5150 / MD-1</strain>
    </source>
</reference>
<accession>L0KA52</accession>
<dbReference type="eggNOG" id="COG2339">
    <property type="taxonomic scope" value="Bacteria"/>
</dbReference>
<dbReference type="GO" id="GO:0005886">
    <property type="term" value="C:plasma membrane"/>
    <property type="evidence" value="ECO:0007669"/>
    <property type="project" value="UniProtKB-SubCell"/>
</dbReference>
<comment type="subcellular location">
    <subcellularLocation>
        <location evidence="1">Cell membrane</location>
        <topology evidence="1">Multi-pass membrane protein</topology>
    </subcellularLocation>
</comment>
<evidence type="ECO:0000256" key="8">
    <source>
        <dbReference type="ARBA" id="ARBA00022989"/>
    </source>
</evidence>
<dbReference type="Proteomes" id="UP000010880">
    <property type="component" value="Chromosome"/>
</dbReference>
<evidence type="ECO:0000313" key="12">
    <source>
        <dbReference type="Proteomes" id="UP000010880"/>
    </source>
</evidence>
<evidence type="ECO:0000256" key="4">
    <source>
        <dbReference type="ARBA" id="ARBA00022475"/>
    </source>
</evidence>
<feature type="transmembrane region" description="Helical" evidence="10">
    <location>
        <begin position="34"/>
        <end position="54"/>
    </location>
</feature>
<protein>
    <recommendedName>
        <fullName evidence="3">Protease PrsW</fullName>
    </recommendedName>
</protein>
<evidence type="ECO:0000256" key="9">
    <source>
        <dbReference type="ARBA" id="ARBA00023136"/>
    </source>
</evidence>
<keyword evidence="5" id="KW-0645">Protease</keyword>
<organism evidence="11 12">
    <name type="scientific">Halobacteroides halobius (strain ATCC 35273 / DSM 5150 / MD-1)</name>
    <dbReference type="NCBI Taxonomy" id="748449"/>
    <lineage>
        <taxon>Bacteria</taxon>
        <taxon>Bacillati</taxon>
        <taxon>Bacillota</taxon>
        <taxon>Clostridia</taxon>
        <taxon>Halanaerobiales</taxon>
        <taxon>Halobacteroidaceae</taxon>
        <taxon>Halobacteroides</taxon>
    </lineage>
</organism>
<dbReference type="OrthoDB" id="5504276at2"/>
<proteinExistence type="inferred from homology"/>
<dbReference type="GO" id="GO:0006508">
    <property type="term" value="P:proteolysis"/>
    <property type="evidence" value="ECO:0007669"/>
    <property type="project" value="UniProtKB-KW"/>
</dbReference>
<dbReference type="GO" id="GO:0008233">
    <property type="term" value="F:peptidase activity"/>
    <property type="evidence" value="ECO:0007669"/>
    <property type="project" value="UniProtKB-KW"/>
</dbReference>
<feature type="transmembrane region" description="Helical" evidence="10">
    <location>
        <begin position="105"/>
        <end position="127"/>
    </location>
</feature>
<keyword evidence="6 10" id="KW-0812">Transmembrane</keyword>
<evidence type="ECO:0000256" key="1">
    <source>
        <dbReference type="ARBA" id="ARBA00004651"/>
    </source>
</evidence>
<keyword evidence="4" id="KW-1003">Cell membrane</keyword>
<comment type="similarity">
    <text evidence="2">Belongs to the protease PrsW family.</text>
</comment>
<dbReference type="STRING" id="748449.Halha_2313"/>
<dbReference type="KEGG" id="hhl:Halha_2313"/>
<keyword evidence="9 10" id="KW-0472">Membrane</keyword>
<keyword evidence="7" id="KW-0378">Hydrolase</keyword>
<dbReference type="EMBL" id="CP003359">
    <property type="protein sequence ID" value="AGB42187.1"/>
    <property type="molecule type" value="Genomic_DNA"/>
</dbReference>
<dbReference type="PANTHER" id="PTHR36844:SF1">
    <property type="entry name" value="PROTEASE PRSW"/>
    <property type="match status" value="1"/>
</dbReference>
<sequence length="220" mass="24503">MNLFWLLIVSVLPGLLWVYFFYSKDKYEPEPVRLILVTFFYGALAVIPVGLIEFPFSNLLANPPSMLMLLLLSVGIVGVTEEVAKFAVVRYTIYSSDEFDEVVDGIIYSVSAGLGFAVLENFLYTLVFGYQVGMIRAIVTSLIHASFSGIMGYYLGRAKLEDNSTLILVGLVQVILLHGLYDFLVLGGFISDYIVYGIVAILYIYLVRLINSAVETSPFK</sequence>
<dbReference type="HOGENOM" id="CLU_081250_0_0_9"/>
<feature type="transmembrane region" description="Helical" evidence="10">
    <location>
        <begin position="66"/>
        <end position="84"/>
    </location>
</feature>
<feature type="transmembrane region" description="Helical" evidence="10">
    <location>
        <begin position="6"/>
        <end position="22"/>
    </location>
</feature>
<dbReference type="PANTHER" id="PTHR36844">
    <property type="entry name" value="PROTEASE PRSW"/>
    <property type="match status" value="1"/>
</dbReference>
<evidence type="ECO:0000256" key="10">
    <source>
        <dbReference type="SAM" id="Phobius"/>
    </source>
</evidence>
<dbReference type="InterPro" id="IPR026898">
    <property type="entry name" value="PrsW"/>
</dbReference>
<feature type="transmembrane region" description="Helical" evidence="10">
    <location>
        <begin position="166"/>
        <end position="187"/>
    </location>
</feature>
<evidence type="ECO:0000256" key="7">
    <source>
        <dbReference type="ARBA" id="ARBA00022801"/>
    </source>
</evidence>
<name>L0KA52_HALHC</name>
<dbReference type="Pfam" id="PF13367">
    <property type="entry name" value="PrsW-protease"/>
    <property type="match status" value="1"/>
</dbReference>
<dbReference type="AlphaFoldDB" id="L0KA52"/>
<dbReference type="RefSeq" id="WP_015327901.1">
    <property type="nucleotide sequence ID" value="NC_019978.1"/>
</dbReference>
<dbReference type="InterPro" id="IPR023596">
    <property type="entry name" value="Peptidase_PrsW_arch/bac"/>
</dbReference>
<evidence type="ECO:0000313" key="11">
    <source>
        <dbReference type="EMBL" id="AGB42187.1"/>
    </source>
</evidence>
<evidence type="ECO:0000256" key="2">
    <source>
        <dbReference type="ARBA" id="ARBA00009165"/>
    </source>
</evidence>
<evidence type="ECO:0000256" key="5">
    <source>
        <dbReference type="ARBA" id="ARBA00022670"/>
    </source>
</evidence>
<keyword evidence="12" id="KW-1185">Reference proteome</keyword>
<keyword evidence="8 10" id="KW-1133">Transmembrane helix</keyword>
<gene>
    <name evidence="11" type="ordered locus">Halha_2313</name>
</gene>
<feature type="transmembrane region" description="Helical" evidence="10">
    <location>
        <begin position="193"/>
        <end position="210"/>
    </location>
</feature>
<evidence type="ECO:0000256" key="3">
    <source>
        <dbReference type="ARBA" id="ARBA00018997"/>
    </source>
</evidence>
<dbReference type="PIRSF" id="PIRSF016933">
    <property type="entry name" value="PrsW"/>
    <property type="match status" value="1"/>
</dbReference>
<evidence type="ECO:0000256" key="6">
    <source>
        <dbReference type="ARBA" id="ARBA00022692"/>
    </source>
</evidence>